<feature type="compositionally biased region" description="Low complexity" evidence="1">
    <location>
        <begin position="34"/>
        <end position="45"/>
    </location>
</feature>
<evidence type="ECO:0000313" key="3">
    <source>
        <dbReference type="Proteomes" id="UP000001072"/>
    </source>
</evidence>
<dbReference type="OrthoDB" id="10568354at2759"/>
<proteinExistence type="predicted"/>
<dbReference type="AlphaFoldDB" id="F4RWW2"/>
<organism evidence="3">
    <name type="scientific">Melampsora larici-populina (strain 98AG31 / pathotype 3-4-7)</name>
    <name type="common">Poplar leaf rust fungus</name>
    <dbReference type="NCBI Taxonomy" id="747676"/>
    <lineage>
        <taxon>Eukaryota</taxon>
        <taxon>Fungi</taxon>
        <taxon>Dikarya</taxon>
        <taxon>Basidiomycota</taxon>
        <taxon>Pucciniomycotina</taxon>
        <taxon>Pucciniomycetes</taxon>
        <taxon>Pucciniales</taxon>
        <taxon>Melampsoraceae</taxon>
        <taxon>Melampsora</taxon>
    </lineage>
</organism>
<dbReference type="Proteomes" id="UP000001072">
    <property type="component" value="Unassembled WGS sequence"/>
</dbReference>
<name>F4RWW2_MELLP</name>
<feature type="region of interest" description="Disordered" evidence="1">
    <location>
        <begin position="226"/>
        <end position="253"/>
    </location>
</feature>
<gene>
    <name evidence="2" type="ORF">MELLADRAFT_65835</name>
</gene>
<feature type="region of interest" description="Disordered" evidence="1">
    <location>
        <begin position="311"/>
        <end position="333"/>
    </location>
</feature>
<accession>F4RWW2</accession>
<feature type="region of interest" description="Disordered" evidence="1">
    <location>
        <begin position="1"/>
        <end position="45"/>
    </location>
</feature>
<reference evidence="3" key="1">
    <citation type="journal article" date="2011" name="Proc. Natl. Acad. Sci. U.S.A.">
        <title>Obligate biotrophy features unraveled by the genomic analysis of rust fungi.</title>
        <authorList>
            <person name="Duplessis S."/>
            <person name="Cuomo C.A."/>
            <person name="Lin Y.-C."/>
            <person name="Aerts A."/>
            <person name="Tisserant E."/>
            <person name="Veneault-Fourrey C."/>
            <person name="Joly D.L."/>
            <person name="Hacquard S."/>
            <person name="Amselem J."/>
            <person name="Cantarel B.L."/>
            <person name="Chiu R."/>
            <person name="Coutinho P.M."/>
            <person name="Feau N."/>
            <person name="Field M."/>
            <person name="Frey P."/>
            <person name="Gelhaye E."/>
            <person name="Goldberg J."/>
            <person name="Grabherr M.G."/>
            <person name="Kodira C.D."/>
            <person name="Kohler A."/>
            <person name="Kuees U."/>
            <person name="Lindquist E.A."/>
            <person name="Lucas S.M."/>
            <person name="Mago R."/>
            <person name="Mauceli E."/>
            <person name="Morin E."/>
            <person name="Murat C."/>
            <person name="Pangilinan J.L."/>
            <person name="Park R."/>
            <person name="Pearson M."/>
            <person name="Quesneville H."/>
            <person name="Rouhier N."/>
            <person name="Sakthikumar S."/>
            <person name="Salamov A.A."/>
            <person name="Schmutz J."/>
            <person name="Selles B."/>
            <person name="Shapiro H."/>
            <person name="Tanguay P."/>
            <person name="Tuskan G.A."/>
            <person name="Henrissat B."/>
            <person name="Van de Peer Y."/>
            <person name="Rouze P."/>
            <person name="Ellis J.G."/>
            <person name="Dodds P.N."/>
            <person name="Schein J.E."/>
            <person name="Zhong S."/>
            <person name="Hamelin R.C."/>
            <person name="Grigoriev I.V."/>
            <person name="Szabo L.J."/>
            <person name="Martin F."/>
        </authorList>
    </citation>
    <scope>NUCLEOTIDE SEQUENCE [LARGE SCALE GENOMIC DNA]</scope>
    <source>
        <strain evidence="3">98AG31 / pathotype 3-4-7</strain>
    </source>
</reference>
<dbReference type="EMBL" id="GL883126">
    <property type="protein sequence ID" value="EGG03093.1"/>
    <property type="molecule type" value="Genomic_DNA"/>
</dbReference>
<sequence>MASSSSLIATAQPSSSIKRQPNASHQEIEYENTPSSPQISPSQTSFQQLLEPWFEITPTQHQDPSSSVEQFEPIPRSVMPSDSIRAAGHSLQSITNTTSGLFPAANTTPSFELFNLISPDYNPYVNERINGLFANNSPVYNPNASATYNVSLSNNSPVYNPNASEIFNGLFARNSPVYNPNASTSYNVHFPNNSPVYNPNGSEIFDWLSWRNGGYFQFENETNSSNQFSQSSLHSTSSQPTTNHQQFNQSDLGLNNQDDQALFVGDTEWETILPPCDPIPLLVLPLSDLPPLQGLKRSRSFDSYPPLCLLESSQPNHNSDLDTRPSKKLKKSN</sequence>
<evidence type="ECO:0000313" key="2">
    <source>
        <dbReference type="EMBL" id="EGG03093.1"/>
    </source>
</evidence>
<protein>
    <submittedName>
        <fullName evidence="2">Uncharacterized protein</fullName>
    </submittedName>
</protein>
<feature type="compositionally biased region" description="Low complexity" evidence="1">
    <location>
        <begin position="226"/>
        <end position="242"/>
    </location>
</feature>
<evidence type="ECO:0000256" key="1">
    <source>
        <dbReference type="SAM" id="MobiDB-lite"/>
    </source>
</evidence>
<dbReference type="GeneID" id="18930508"/>
<feature type="compositionally biased region" description="Polar residues" evidence="1">
    <location>
        <begin position="1"/>
        <end position="25"/>
    </location>
</feature>
<keyword evidence="3" id="KW-1185">Reference proteome</keyword>
<dbReference type="InParanoid" id="F4RWW2"/>
<feature type="compositionally biased region" description="Polar residues" evidence="1">
    <location>
        <begin position="243"/>
        <end position="253"/>
    </location>
</feature>
<dbReference type="VEuPathDB" id="FungiDB:MELLADRAFT_65835"/>
<dbReference type="HOGENOM" id="CLU_834403_0_0_1"/>
<dbReference type="KEGG" id="mlr:MELLADRAFT_65835"/>
<dbReference type="RefSeq" id="XP_007413553.1">
    <property type="nucleotide sequence ID" value="XM_007413491.1"/>
</dbReference>